<protein>
    <recommendedName>
        <fullName evidence="1">dCTP pyrophosphatase 1</fullName>
        <ecNumber evidence="1">3.6.1.12</ecNumber>
    </recommendedName>
</protein>
<comment type="function">
    <text evidence="1">Hydrolyzes deoxynucleoside triphosphates (dNTPs) to the corresponding nucleoside monophosphates. Has a strong preference for dCTP and its analogs including 5-iodo-dCTP and 5-methyl-dCTP for which it may even have a higher efficiency. May protect DNA or RNA against the incorporation of these genotoxic nucleotide analogs through their catabolism.</text>
</comment>
<dbReference type="PANTHER" id="PTHR14552:SF21">
    <property type="entry name" value="DCTP PYROPHOSPHATASE 1"/>
    <property type="match status" value="1"/>
</dbReference>
<dbReference type="InterPro" id="IPR004518">
    <property type="entry name" value="MazG-like_dom"/>
</dbReference>
<dbReference type="CDD" id="cd11537">
    <property type="entry name" value="NTP-PPase_RS21-C6_like"/>
    <property type="match status" value="1"/>
</dbReference>
<dbReference type="GO" id="GO:0000287">
    <property type="term" value="F:magnesium ion binding"/>
    <property type="evidence" value="ECO:0007669"/>
    <property type="project" value="UniProtKB-UniRule"/>
</dbReference>
<keyword evidence="1" id="KW-0479">Metal-binding</keyword>
<gene>
    <name evidence="3" type="ORF">SADUNF_Sadunf01G0000500</name>
</gene>
<dbReference type="EC" id="3.6.1.12" evidence="1"/>
<dbReference type="Gene3D" id="1.10.287.1080">
    <property type="entry name" value="MazG-like"/>
    <property type="match status" value="1"/>
</dbReference>
<comment type="subcellular location">
    <subcellularLocation>
        <location evidence="1">Cytoplasm</location>
        <location evidence="1">Cytosol</location>
    </subcellularLocation>
</comment>
<evidence type="ECO:0000313" key="4">
    <source>
        <dbReference type="Proteomes" id="UP000657918"/>
    </source>
</evidence>
<reference evidence="3 4" key="1">
    <citation type="submission" date="2020-10" db="EMBL/GenBank/DDBJ databases">
        <title>Plant Genome Project.</title>
        <authorList>
            <person name="Zhang R.-G."/>
        </authorList>
    </citation>
    <scope>NUCLEOTIDE SEQUENCE [LARGE SCALE GENOMIC DNA]</scope>
    <source>
        <strain evidence="3">FAFU-HL-1</strain>
        <tissue evidence="3">Leaf</tissue>
    </source>
</reference>
<organism evidence="3 4">
    <name type="scientific">Salix dunnii</name>
    <dbReference type="NCBI Taxonomy" id="1413687"/>
    <lineage>
        <taxon>Eukaryota</taxon>
        <taxon>Viridiplantae</taxon>
        <taxon>Streptophyta</taxon>
        <taxon>Embryophyta</taxon>
        <taxon>Tracheophyta</taxon>
        <taxon>Spermatophyta</taxon>
        <taxon>Magnoliopsida</taxon>
        <taxon>eudicotyledons</taxon>
        <taxon>Gunneridae</taxon>
        <taxon>Pentapetalae</taxon>
        <taxon>rosids</taxon>
        <taxon>fabids</taxon>
        <taxon>Malpighiales</taxon>
        <taxon>Salicaceae</taxon>
        <taxon>Saliceae</taxon>
        <taxon>Salix</taxon>
    </lineage>
</organism>
<feature type="domain" description="NTP pyrophosphohydrolase MazG-like" evidence="2">
    <location>
        <begin position="15"/>
        <end position="79"/>
    </location>
</feature>
<dbReference type="GO" id="GO:0005829">
    <property type="term" value="C:cytosol"/>
    <property type="evidence" value="ECO:0007669"/>
    <property type="project" value="UniProtKB-SubCell"/>
</dbReference>
<evidence type="ECO:0000259" key="2">
    <source>
        <dbReference type="Pfam" id="PF03819"/>
    </source>
</evidence>
<dbReference type="Pfam" id="PF03819">
    <property type="entry name" value="MazG"/>
    <property type="match status" value="1"/>
</dbReference>
<dbReference type="GO" id="GO:0042262">
    <property type="term" value="P:DNA protection"/>
    <property type="evidence" value="ECO:0007669"/>
    <property type="project" value="UniProtKB-UniRule"/>
</dbReference>
<name>A0A835N959_9ROSI</name>
<dbReference type="PIRSF" id="PIRSF029826">
    <property type="entry name" value="UCP029826_pph"/>
    <property type="match status" value="1"/>
</dbReference>
<keyword evidence="1" id="KW-0460">Magnesium</keyword>
<comment type="cofactor">
    <cofactor evidence="1">
        <name>Mg(2+)</name>
        <dbReference type="ChEBI" id="CHEBI:18420"/>
    </cofactor>
</comment>
<dbReference type="SUPFAM" id="SSF101386">
    <property type="entry name" value="all-alpha NTP pyrophosphatases"/>
    <property type="match status" value="1"/>
</dbReference>
<comment type="subunit">
    <text evidence="1">Homotetramer.</text>
</comment>
<evidence type="ECO:0000313" key="3">
    <source>
        <dbReference type="EMBL" id="KAF9688554.1"/>
    </source>
</evidence>
<dbReference type="PANTHER" id="PTHR14552">
    <property type="match status" value="1"/>
</dbReference>
<keyword evidence="1" id="KW-0963">Cytoplasm</keyword>
<dbReference type="Proteomes" id="UP000657918">
    <property type="component" value="Unassembled WGS sequence"/>
</dbReference>
<sequence>MADFTKEKDCDQFHSHKNLPLALVGEVGELSEIFQWRGEVARGLPDWRDEEKEHLREELSDVLLYLVRLSDVCGVDLGKASMRKLVCLREKKEKEKEIGVLKND</sequence>
<proteinExistence type="predicted"/>
<dbReference type="InterPro" id="IPR025984">
    <property type="entry name" value="DCTPP"/>
</dbReference>
<comment type="catalytic activity">
    <reaction evidence="1">
        <text>dCTP + H2O = dCMP + diphosphate + H(+)</text>
        <dbReference type="Rhea" id="RHEA:22636"/>
        <dbReference type="ChEBI" id="CHEBI:15377"/>
        <dbReference type="ChEBI" id="CHEBI:15378"/>
        <dbReference type="ChEBI" id="CHEBI:33019"/>
        <dbReference type="ChEBI" id="CHEBI:57566"/>
        <dbReference type="ChEBI" id="CHEBI:61481"/>
        <dbReference type="EC" id="3.6.1.12"/>
    </reaction>
</comment>
<keyword evidence="4" id="KW-1185">Reference proteome</keyword>
<dbReference type="EMBL" id="JADGMS010000001">
    <property type="protein sequence ID" value="KAF9688554.1"/>
    <property type="molecule type" value="Genomic_DNA"/>
</dbReference>
<keyword evidence="1" id="KW-0378">Hydrolase</keyword>
<dbReference type="OrthoDB" id="411123at2759"/>
<evidence type="ECO:0000256" key="1">
    <source>
        <dbReference type="PIRNR" id="PIRNR029826"/>
    </source>
</evidence>
<accession>A0A835N959</accession>
<dbReference type="GO" id="GO:0047840">
    <property type="term" value="F:dCTP diphosphatase activity"/>
    <property type="evidence" value="ECO:0007669"/>
    <property type="project" value="UniProtKB-UniRule"/>
</dbReference>
<comment type="caution">
    <text evidence="3">The sequence shown here is derived from an EMBL/GenBank/DDBJ whole genome shotgun (WGS) entry which is preliminary data.</text>
</comment>
<dbReference type="GO" id="GO:0006253">
    <property type="term" value="P:dCTP catabolic process"/>
    <property type="evidence" value="ECO:0007669"/>
    <property type="project" value="UniProtKB-UniRule"/>
</dbReference>
<dbReference type="AlphaFoldDB" id="A0A835N959"/>